<dbReference type="PANTHER" id="PTHR24147">
    <property type="entry name" value="ANKYRIN REPEAT DOMAIN 36-RELATED"/>
    <property type="match status" value="1"/>
</dbReference>
<organism evidence="3">
    <name type="scientific">Pongo abelii</name>
    <name type="common">Sumatran orangutan</name>
    <name type="synonym">Pongo pygmaeus abelii</name>
    <dbReference type="NCBI Taxonomy" id="9601"/>
    <lineage>
        <taxon>Eukaryota</taxon>
        <taxon>Metazoa</taxon>
        <taxon>Chordata</taxon>
        <taxon>Craniata</taxon>
        <taxon>Vertebrata</taxon>
        <taxon>Euteleostomi</taxon>
        <taxon>Mammalia</taxon>
        <taxon>Eutheria</taxon>
        <taxon>Euarchontoglires</taxon>
        <taxon>Primates</taxon>
        <taxon>Haplorrhini</taxon>
        <taxon>Catarrhini</taxon>
        <taxon>Hominidae</taxon>
        <taxon>Pongo</taxon>
    </lineage>
</organism>
<sequence>MVEFLLKKNTNVNAVDSFNRSALILAVNLGEKDIVILLLQHNIDVFSRDAYGKTAEDYAIEAKNKMLKVENAMIRKTIKKQDDQTERLEKILQCSSLLQQVLQENGTTEVDEASSEFKSGSLQGSPARKPRTGP</sequence>
<name>A0A2J8SGT4_PONAB</name>
<comment type="caution">
    <text evidence="3">The sequence shown here is derived from an EMBL/GenBank/DDBJ whole genome shotgun (WGS) entry which is preliminary data.</text>
</comment>
<proteinExistence type="predicted"/>
<keyword evidence="1" id="KW-0040">ANK repeat</keyword>
<evidence type="ECO:0000256" key="1">
    <source>
        <dbReference type="PROSITE-ProRule" id="PRU00023"/>
    </source>
</evidence>
<dbReference type="PROSITE" id="PS50088">
    <property type="entry name" value="ANK_REPEAT"/>
    <property type="match status" value="1"/>
</dbReference>
<dbReference type="PANTHER" id="PTHR24147:SF50">
    <property type="entry name" value="ANKYRIN REPEAT DOMAIN-CONTAINING PROTEIN 36A-RELATED"/>
    <property type="match status" value="1"/>
</dbReference>
<gene>
    <name evidence="3" type="ORF">CR201_G0043047</name>
</gene>
<dbReference type="Pfam" id="PF12796">
    <property type="entry name" value="Ank_2"/>
    <property type="match status" value="1"/>
</dbReference>
<dbReference type="InterPro" id="IPR036770">
    <property type="entry name" value="Ankyrin_rpt-contain_sf"/>
</dbReference>
<dbReference type="AlphaFoldDB" id="A0A2J8SGT4"/>
<reference evidence="3" key="1">
    <citation type="submission" date="2017-12" db="EMBL/GenBank/DDBJ databases">
        <title>High-resolution comparative analysis of great ape genomes.</title>
        <authorList>
            <person name="Pollen A."/>
            <person name="Hastie A."/>
            <person name="Hormozdiari F."/>
            <person name="Dougherty M."/>
            <person name="Liu R."/>
            <person name="Chaisson M."/>
            <person name="Hoppe E."/>
            <person name="Hill C."/>
            <person name="Pang A."/>
            <person name="Hillier L."/>
            <person name="Baker C."/>
            <person name="Armstrong J."/>
            <person name="Shendure J."/>
            <person name="Paten B."/>
            <person name="Wilson R."/>
            <person name="Chao H."/>
            <person name="Schneider V."/>
            <person name="Ventura M."/>
            <person name="Kronenberg Z."/>
            <person name="Murali S."/>
            <person name="Gordon D."/>
            <person name="Cantsilieris S."/>
            <person name="Munson K."/>
            <person name="Nelson B."/>
            <person name="Raja A."/>
            <person name="Underwood J."/>
            <person name="Diekhans M."/>
            <person name="Fiddes I."/>
            <person name="Haussler D."/>
            <person name="Eichler E."/>
        </authorList>
    </citation>
    <scope>NUCLEOTIDE SEQUENCE [LARGE SCALE GENOMIC DNA]</scope>
    <source>
        <strain evidence="3">Susie</strain>
    </source>
</reference>
<accession>A0A2J8SGT4</accession>
<evidence type="ECO:0000256" key="2">
    <source>
        <dbReference type="SAM" id="MobiDB-lite"/>
    </source>
</evidence>
<dbReference type="InterPro" id="IPR002110">
    <property type="entry name" value="Ankyrin_rpt"/>
</dbReference>
<dbReference type="SUPFAM" id="SSF48403">
    <property type="entry name" value="Ankyrin repeat"/>
    <property type="match status" value="1"/>
</dbReference>
<protein>
    <submittedName>
        <fullName evidence="3">Uncharacterized protein</fullName>
    </submittedName>
</protein>
<feature type="region of interest" description="Disordered" evidence="2">
    <location>
        <begin position="109"/>
        <end position="134"/>
    </location>
</feature>
<feature type="repeat" description="ANK" evidence="1">
    <location>
        <begin position="18"/>
        <end position="50"/>
    </location>
</feature>
<evidence type="ECO:0000313" key="3">
    <source>
        <dbReference type="EMBL" id="PNJ19976.1"/>
    </source>
</evidence>
<dbReference type="Gene3D" id="1.25.40.20">
    <property type="entry name" value="Ankyrin repeat-containing domain"/>
    <property type="match status" value="1"/>
</dbReference>
<dbReference type="EMBL" id="NDHI03003570">
    <property type="protein sequence ID" value="PNJ19976.1"/>
    <property type="molecule type" value="Genomic_DNA"/>
</dbReference>
<dbReference type="InterPro" id="IPR050657">
    <property type="entry name" value="Ankyrin_repeat_domain"/>
</dbReference>